<keyword evidence="2" id="KW-0732">Signal</keyword>
<gene>
    <name evidence="3" type="ORF">IX38_16850</name>
</gene>
<feature type="chain" id="PRO_5001800892" evidence="2">
    <location>
        <begin position="34"/>
        <end position="188"/>
    </location>
</feature>
<name>A0A085ZBC0_9FLAO</name>
<comment type="caution">
    <text evidence="3">The sequence shown here is derived from an EMBL/GenBank/DDBJ whole genome shotgun (WGS) entry which is preliminary data.</text>
</comment>
<accession>A0A085ZBC0</accession>
<feature type="compositionally biased region" description="Basic residues" evidence="1">
    <location>
        <begin position="77"/>
        <end position="92"/>
    </location>
</feature>
<proteinExistence type="predicted"/>
<keyword evidence="4" id="KW-1185">Reference proteome</keyword>
<evidence type="ECO:0000313" key="4">
    <source>
        <dbReference type="Proteomes" id="UP000028703"/>
    </source>
</evidence>
<sequence>MMNAYLINKTLFCFFSRHVLFFLFFMIPLHALASDTDNGVVVQTTQLSGDIHVAEGTVIYNQENIYQVGKESPTSRHLSKPKVTKKKSALSKAKKKKPKKVDQYVKKISVEIQFKPLPPGDDGFFSKSSSRYKTLLPVTQHLKVAGALQQGYTSFFYNGKGDCTLINQQNIADNLSQRRLQIRPPPVS</sequence>
<dbReference type="RefSeq" id="WP_034706636.1">
    <property type="nucleotide sequence ID" value="NZ_JPRO01000015.1"/>
</dbReference>
<organism evidence="3 4">
    <name type="scientific">Chryseobacterium luteum</name>
    <dbReference type="NCBI Taxonomy" id="421531"/>
    <lineage>
        <taxon>Bacteria</taxon>
        <taxon>Pseudomonadati</taxon>
        <taxon>Bacteroidota</taxon>
        <taxon>Flavobacteriia</taxon>
        <taxon>Flavobacteriales</taxon>
        <taxon>Weeksellaceae</taxon>
        <taxon>Chryseobacterium group</taxon>
        <taxon>Chryseobacterium</taxon>
    </lineage>
</organism>
<evidence type="ECO:0000313" key="3">
    <source>
        <dbReference type="EMBL" id="KFF01734.1"/>
    </source>
</evidence>
<reference evidence="3 4" key="1">
    <citation type="submission" date="2014-07" db="EMBL/GenBank/DDBJ databases">
        <title>Genome of Chryseobacterium luteum DSM 18605.</title>
        <authorList>
            <person name="Stropko S.J."/>
            <person name="Pipes S.E."/>
            <person name="Newman J.D."/>
        </authorList>
    </citation>
    <scope>NUCLEOTIDE SEQUENCE [LARGE SCALE GENOMIC DNA]</scope>
    <source>
        <strain evidence="3 4">DSM 18605</strain>
    </source>
</reference>
<feature type="region of interest" description="Disordered" evidence="1">
    <location>
        <begin position="70"/>
        <end position="92"/>
    </location>
</feature>
<dbReference type="EMBL" id="JPRO01000015">
    <property type="protein sequence ID" value="KFF01734.1"/>
    <property type="molecule type" value="Genomic_DNA"/>
</dbReference>
<evidence type="ECO:0000256" key="1">
    <source>
        <dbReference type="SAM" id="MobiDB-lite"/>
    </source>
</evidence>
<feature type="signal peptide" evidence="2">
    <location>
        <begin position="1"/>
        <end position="33"/>
    </location>
</feature>
<dbReference type="Proteomes" id="UP000028703">
    <property type="component" value="Unassembled WGS sequence"/>
</dbReference>
<evidence type="ECO:0000256" key="2">
    <source>
        <dbReference type="SAM" id="SignalP"/>
    </source>
</evidence>
<protein>
    <submittedName>
        <fullName evidence="3">Uncharacterized protein</fullName>
    </submittedName>
</protein>
<dbReference type="AlphaFoldDB" id="A0A085ZBC0"/>